<feature type="domain" description="Transposable element P transposase-like RNase H" evidence="3">
    <location>
        <begin position="216"/>
        <end position="323"/>
    </location>
</feature>
<dbReference type="InterPro" id="IPR048365">
    <property type="entry name" value="TNP-like_RNaseH_N"/>
</dbReference>
<dbReference type="Pfam" id="PF21788">
    <property type="entry name" value="TNP-like_GBD"/>
    <property type="match status" value="1"/>
</dbReference>
<dbReference type="Proteomes" id="UP001168990">
    <property type="component" value="Unassembled WGS sequence"/>
</dbReference>
<evidence type="ECO:0000259" key="4">
    <source>
        <dbReference type="Pfam" id="PF21788"/>
    </source>
</evidence>
<evidence type="ECO:0000259" key="3">
    <source>
        <dbReference type="Pfam" id="PF21787"/>
    </source>
</evidence>
<name>A0AA39F0S1_9HYME</name>
<organism evidence="5 6">
    <name type="scientific">Microctonus aethiopoides</name>
    <dbReference type="NCBI Taxonomy" id="144406"/>
    <lineage>
        <taxon>Eukaryota</taxon>
        <taxon>Metazoa</taxon>
        <taxon>Ecdysozoa</taxon>
        <taxon>Arthropoda</taxon>
        <taxon>Hexapoda</taxon>
        <taxon>Insecta</taxon>
        <taxon>Pterygota</taxon>
        <taxon>Neoptera</taxon>
        <taxon>Endopterygota</taxon>
        <taxon>Hymenoptera</taxon>
        <taxon>Apocrita</taxon>
        <taxon>Ichneumonoidea</taxon>
        <taxon>Braconidae</taxon>
        <taxon>Euphorinae</taxon>
        <taxon>Microctonus</taxon>
    </lineage>
</organism>
<dbReference type="GO" id="GO:0006357">
    <property type="term" value="P:regulation of transcription by RNA polymerase II"/>
    <property type="evidence" value="ECO:0007669"/>
    <property type="project" value="TreeGrafter"/>
</dbReference>
<dbReference type="InterPro" id="IPR048366">
    <property type="entry name" value="TNP-like_GBD"/>
</dbReference>
<comment type="subcellular location">
    <subcellularLocation>
        <location evidence="1">Nucleus</location>
    </subcellularLocation>
</comment>
<comment type="caution">
    <text evidence="5">The sequence shown here is derived from an EMBL/GenBank/DDBJ whole genome shotgun (WGS) entry which is preliminary data.</text>
</comment>
<gene>
    <name evidence="5" type="ORF">PV328_007733</name>
</gene>
<dbReference type="EMBL" id="JAQQBS010001423">
    <property type="protein sequence ID" value="KAK0160305.1"/>
    <property type="molecule type" value="Genomic_DNA"/>
</dbReference>
<feature type="domain" description="Transposable element P transposase-like GTP-binding insertion" evidence="4">
    <location>
        <begin position="341"/>
        <end position="419"/>
    </location>
</feature>
<dbReference type="AlphaFoldDB" id="A0AA39F0S1"/>
<reference evidence="5" key="2">
    <citation type="submission" date="2023-03" db="EMBL/GenBank/DDBJ databases">
        <authorList>
            <person name="Inwood S.N."/>
            <person name="Skelly J.G."/>
            <person name="Guhlin J."/>
            <person name="Harrop T.W.R."/>
            <person name="Goldson S.G."/>
            <person name="Dearden P.K."/>
        </authorList>
    </citation>
    <scope>NUCLEOTIDE SEQUENCE</scope>
    <source>
        <strain evidence="5">Irish</strain>
        <tissue evidence="5">Whole body</tissue>
    </source>
</reference>
<evidence type="ECO:0000313" key="5">
    <source>
        <dbReference type="EMBL" id="KAK0160305.1"/>
    </source>
</evidence>
<dbReference type="PANTHER" id="PTHR23110:SF94">
    <property type="entry name" value="ZINC FINGER PROTEIN CHINMO"/>
    <property type="match status" value="1"/>
</dbReference>
<protein>
    <submittedName>
        <fullName evidence="5">Uncharacterized protein</fullName>
    </submittedName>
</protein>
<keyword evidence="6" id="KW-1185">Reference proteome</keyword>
<accession>A0AA39F0S1</accession>
<sequence>MDSHQQQFCLKWNSFGSNLATAFSNLFKSESLTDVTLFCEETCTVFLQANEKYKKQATSHRYESCRQLRKKICNKLYRPKIDVDEQNKRLKLELNDNKTLKEAIDVEREKCASASESVIEKEILSLPPIQQESVRACFAAAKLKNSKSRRYTIEWVYECLLIRIKSAAVTVPFEVQTKIRVVQTKASGSDWGTTGKIKIFQKLGNLFHLEVCENLKGLTLLLDEIALSEAVKLNQRTMQLDRFVDLGSYKPEGALNIRADHALVFMFQPFQCNWVQVIGCFLSRSATVSDILHKLIIECVILLENAGYKVDAVTCDGAQWNRGTPDDYVYRRHWEALLAYECSFKANMSITYKLTSGHIKPEQYQNINVLLAVEFFSKRLRVAMQMYEDQCSELKSCKSTIQFMERVDRLITAMTSRTPENALRPDIFYDNTLALFADDTAVISNSGSYNILIDKMHADIINKFSHKWKIKLNANKTEMLITSHNSRVVSHITPTILKSKTVTVWSI</sequence>
<proteinExistence type="predicted"/>
<evidence type="ECO:0000256" key="2">
    <source>
        <dbReference type="ARBA" id="ARBA00023242"/>
    </source>
</evidence>
<reference evidence="5" key="1">
    <citation type="journal article" date="2023" name="bioRxiv">
        <title>Scaffold-level genome assemblies of two parasitoid biocontrol wasps reveal the parthenogenesis mechanism and an associated novel virus.</title>
        <authorList>
            <person name="Inwood S."/>
            <person name="Skelly J."/>
            <person name="Guhlin J."/>
            <person name="Harrop T."/>
            <person name="Goldson S."/>
            <person name="Dearden P."/>
        </authorList>
    </citation>
    <scope>NUCLEOTIDE SEQUENCE</scope>
    <source>
        <strain evidence="5">Irish</strain>
        <tissue evidence="5">Whole body</tissue>
    </source>
</reference>
<evidence type="ECO:0000313" key="6">
    <source>
        <dbReference type="Proteomes" id="UP001168990"/>
    </source>
</evidence>
<dbReference type="Pfam" id="PF21787">
    <property type="entry name" value="TNP-like_RNaseH_N"/>
    <property type="match status" value="1"/>
</dbReference>
<evidence type="ECO:0000256" key="1">
    <source>
        <dbReference type="ARBA" id="ARBA00004123"/>
    </source>
</evidence>
<dbReference type="InterPro" id="IPR051095">
    <property type="entry name" value="Dros_DevTransReg"/>
</dbReference>
<dbReference type="PANTHER" id="PTHR23110">
    <property type="entry name" value="BTB DOMAIN TRANSCRIPTION FACTOR"/>
    <property type="match status" value="1"/>
</dbReference>
<keyword evidence="2" id="KW-0539">Nucleus</keyword>
<dbReference type="GO" id="GO:0005634">
    <property type="term" value="C:nucleus"/>
    <property type="evidence" value="ECO:0007669"/>
    <property type="project" value="UniProtKB-SubCell"/>
</dbReference>